<feature type="domain" description="Rad21/Rec8-like protein C-terminal eukaryotic" evidence="8">
    <location>
        <begin position="603"/>
        <end position="655"/>
    </location>
</feature>
<dbReference type="Pfam" id="PF04824">
    <property type="entry name" value="Rad21_Rec8"/>
    <property type="match status" value="1"/>
</dbReference>
<dbReference type="GO" id="GO:0005634">
    <property type="term" value="C:nucleus"/>
    <property type="evidence" value="ECO:0007669"/>
    <property type="project" value="UniProtKB-SubCell"/>
</dbReference>
<dbReference type="GO" id="GO:0003682">
    <property type="term" value="F:chromatin binding"/>
    <property type="evidence" value="ECO:0000318"/>
    <property type="project" value="GO_Central"/>
</dbReference>
<comment type="similarity">
    <text evidence="2">Belongs to the rad21 family.</text>
</comment>
<comment type="subunit">
    <text evidence="6">Component of the cohesin complex.</text>
</comment>
<dbReference type="PANTHER" id="PTHR12585:SF55">
    <property type="entry name" value="SISTER CHROMATID COHESION 1 PROTEIN 3"/>
    <property type="match status" value="1"/>
</dbReference>
<evidence type="ECO:0000256" key="2">
    <source>
        <dbReference type="ARBA" id="ARBA00009870"/>
    </source>
</evidence>
<feature type="compositionally biased region" description="Polar residues" evidence="7">
    <location>
        <begin position="486"/>
        <end position="511"/>
    </location>
</feature>
<gene>
    <name evidence="11" type="primary">LOC110790867</name>
</gene>
<dbReference type="GO" id="GO:1990414">
    <property type="term" value="P:replication-born double-strand break repair via sister chromatid exchange"/>
    <property type="evidence" value="ECO:0000318"/>
    <property type="project" value="GO_Central"/>
</dbReference>
<feature type="compositionally biased region" description="Polar residues" evidence="7">
    <location>
        <begin position="257"/>
        <end position="273"/>
    </location>
</feature>
<feature type="region of interest" description="Disordered" evidence="7">
    <location>
        <begin position="418"/>
        <end position="446"/>
    </location>
</feature>
<feature type="domain" description="Rad21/Rec8-like protein N-terminal" evidence="9">
    <location>
        <begin position="1"/>
        <end position="102"/>
    </location>
</feature>
<dbReference type="SUPFAM" id="SSF46785">
    <property type="entry name" value="Winged helix' DNA-binding domain"/>
    <property type="match status" value="1"/>
</dbReference>
<dbReference type="InterPro" id="IPR006910">
    <property type="entry name" value="Rad21_Rec8_N"/>
</dbReference>
<dbReference type="CDD" id="cd21793">
    <property type="entry name" value="Rad21_Rec8_M_AtSYN1-like"/>
    <property type="match status" value="1"/>
</dbReference>
<feature type="compositionally biased region" description="Basic and acidic residues" evidence="7">
    <location>
        <begin position="230"/>
        <end position="240"/>
    </location>
</feature>
<reference evidence="10" key="1">
    <citation type="journal article" date="2021" name="Nat. Commun.">
        <title>Genomic analyses provide insights into spinach domestication and the genetic basis of agronomic traits.</title>
        <authorList>
            <person name="Cai X."/>
            <person name="Sun X."/>
            <person name="Xu C."/>
            <person name="Sun H."/>
            <person name="Wang X."/>
            <person name="Ge C."/>
            <person name="Zhang Z."/>
            <person name="Wang Q."/>
            <person name="Fei Z."/>
            <person name="Jiao C."/>
            <person name="Wang Q."/>
        </authorList>
    </citation>
    <scope>NUCLEOTIDE SEQUENCE [LARGE SCALE GENOMIC DNA]</scope>
    <source>
        <strain evidence="10">cv. Varoflay</strain>
    </source>
</reference>
<dbReference type="GeneID" id="110790867"/>
<evidence type="ECO:0000256" key="7">
    <source>
        <dbReference type="SAM" id="MobiDB-lite"/>
    </source>
</evidence>
<dbReference type="Pfam" id="PF04825">
    <property type="entry name" value="Rad21_Rec8_N"/>
    <property type="match status" value="1"/>
</dbReference>
<keyword evidence="10" id="KW-1185">Reference proteome</keyword>
<protein>
    <submittedName>
        <fullName evidence="11">Sister chromatid cohesion 1 protein 3</fullName>
    </submittedName>
</protein>
<organism evidence="10 11">
    <name type="scientific">Spinacia oleracea</name>
    <name type="common">Spinach</name>
    <dbReference type="NCBI Taxonomy" id="3562"/>
    <lineage>
        <taxon>Eukaryota</taxon>
        <taxon>Viridiplantae</taxon>
        <taxon>Streptophyta</taxon>
        <taxon>Embryophyta</taxon>
        <taxon>Tracheophyta</taxon>
        <taxon>Spermatophyta</taxon>
        <taxon>Magnoliopsida</taxon>
        <taxon>eudicotyledons</taxon>
        <taxon>Gunneridae</taxon>
        <taxon>Pentapetalae</taxon>
        <taxon>Caryophyllales</taxon>
        <taxon>Chenopodiaceae</taxon>
        <taxon>Chenopodioideae</taxon>
        <taxon>Anserineae</taxon>
        <taxon>Spinacia</taxon>
    </lineage>
</organism>
<dbReference type="FunFam" id="1.10.10.580:FF:000002">
    <property type="entry name" value="Sister chromatid cohesion 1 protein 4"/>
    <property type="match status" value="1"/>
</dbReference>
<dbReference type="GO" id="GO:0007062">
    <property type="term" value="P:sister chromatid cohesion"/>
    <property type="evidence" value="ECO:0000318"/>
    <property type="project" value="GO_Central"/>
</dbReference>
<dbReference type="AlphaFoldDB" id="A0A9R0JY20"/>
<accession>A0A9R0JY20</accession>
<dbReference type="InterPro" id="IPR006909">
    <property type="entry name" value="Rad21/Rec8_C_eu"/>
</dbReference>
<dbReference type="InterPro" id="IPR039781">
    <property type="entry name" value="Rad21/Rec8-like"/>
</dbReference>
<evidence type="ECO:0000256" key="4">
    <source>
        <dbReference type="ARBA" id="ARBA00022829"/>
    </source>
</evidence>
<keyword evidence="3" id="KW-0131">Cell cycle</keyword>
<dbReference type="Gene3D" id="1.10.10.580">
    <property type="entry name" value="Structural maintenance of chromosome 1. Chain E"/>
    <property type="match status" value="1"/>
</dbReference>
<dbReference type="InterPro" id="IPR023093">
    <property type="entry name" value="ScpA-like_C"/>
</dbReference>
<feature type="region of interest" description="Disordered" evidence="7">
    <location>
        <begin position="196"/>
        <end position="335"/>
    </location>
</feature>
<feature type="compositionally biased region" description="Polar residues" evidence="7">
    <location>
        <begin position="424"/>
        <end position="438"/>
    </location>
</feature>
<dbReference type="OrthoDB" id="10071381at2759"/>
<feature type="region of interest" description="Disordered" evidence="7">
    <location>
        <begin position="556"/>
        <end position="581"/>
    </location>
</feature>
<sequence>MFYSHTFLARKGPLGTVWFAAHLQHKLKKSHVASTDIPSTVERIMFPEVPIALRMSGHLLLGVVRIYSKQVEYLQHDFNVLWVSLRNAFRNVDVDLPENANQAQFKAVTLPETYALDAIDIDDEFSLIHGSQDDHLMSIDEITLQDQYQSGMEHYVRITFDDDIIPVTLDPVQEEEVDPMQIDISHDIPLDIPHELPVLPSHDIPSTVGVSQSEEQHGGVEGEIFSPPETMRDNASDEVHLPSPILRPQRETLDDPNLNTSPPKNTAEKTGTPWSMHESPLHSHQPLQLEGPSSPPTEAPLVSGSFVNASPNELSLRPSPIPEKPQPPKRNRKRKQHFDETLVLSNEFVKNTLSDCSDLVRKKKKMPCSSLELWRFTKQKRKANEEVFTEPLIFGMCADLENLSNKVLKSSHMEMPVTEEAQIEQRTAESPAQAQLEQRTAESPAHVTNVEEDIEHLRSADVDPGLDIGQMFPSSPPLLSTPSGIADTSTSLRIPSSVSEPRFGTTDTLQSDMDMPSHFVGMSMETPYSISGDRDDVGTALTDIPEFGNSMESDKLSFLESENDSPSDSQEARTGDTMSSRTRAVAQYLKNHSPLSKFSGDSSENLNLSTILEGRRRKLCARMFYETLVLKDCGMIDVQQDEPYGDIILKLTPTFSKAQV</sequence>
<evidence type="ECO:0000256" key="1">
    <source>
        <dbReference type="ARBA" id="ARBA00004123"/>
    </source>
</evidence>
<name>A0A9R0JY20_SPIOL</name>
<dbReference type="InterPro" id="IPR036390">
    <property type="entry name" value="WH_DNA-bd_sf"/>
</dbReference>
<dbReference type="GO" id="GO:0008278">
    <property type="term" value="C:cohesin complex"/>
    <property type="evidence" value="ECO:0000318"/>
    <property type="project" value="GO_Central"/>
</dbReference>
<keyword evidence="3" id="KW-0132">Cell division</keyword>
<keyword evidence="4" id="KW-0159">Chromosome partition</keyword>
<evidence type="ECO:0000313" key="11">
    <source>
        <dbReference type="RefSeq" id="XP_021851321.1"/>
    </source>
</evidence>
<proteinExistence type="inferred from homology"/>
<evidence type="ECO:0000313" key="10">
    <source>
        <dbReference type="Proteomes" id="UP000813463"/>
    </source>
</evidence>
<feature type="region of interest" description="Disordered" evidence="7">
    <location>
        <begin position="463"/>
        <end position="512"/>
    </location>
</feature>
<dbReference type="RefSeq" id="XP_021851321.1">
    <property type="nucleotide sequence ID" value="XM_021995629.2"/>
</dbReference>
<evidence type="ECO:0000256" key="5">
    <source>
        <dbReference type="ARBA" id="ARBA00023242"/>
    </source>
</evidence>
<comment type="subcellular location">
    <subcellularLocation>
        <location evidence="1">Nucleus</location>
    </subcellularLocation>
</comment>
<dbReference type="KEGG" id="soe:110790867"/>
<evidence type="ECO:0000259" key="9">
    <source>
        <dbReference type="Pfam" id="PF04825"/>
    </source>
</evidence>
<evidence type="ECO:0000256" key="6">
    <source>
        <dbReference type="ARBA" id="ARBA00064543"/>
    </source>
</evidence>
<evidence type="ECO:0000259" key="8">
    <source>
        <dbReference type="Pfam" id="PF04824"/>
    </source>
</evidence>
<dbReference type="GO" id="GO:0007059">
    <property type="term" value="P:chromosome segregation"/>
    <property type="evidence" value="ECO:0007669"/>
    <property type="project" value="UniProtKB-KW"/>
</dbReference>
<dbReference type="PANTHER" id="PTHR12585">
    <property type="entry name" value="SCC1 / RAD21 FAMILY MEMBER"/>
    <property type="match status" value="1"/>
</dbReference>
<keyword evidence="3" id="KW-0498">Mitosis</keyword>
<keyword evidence="5" id="KW-0539">Nucleus</keyword>
<evidence type="ECO:0000256" key="3">
    <source>
        <dbReference type="ARBA" id="ARBA00022776"/>
    </source>
</evidence>
<reference evidence="11" key="2">
    <citation type="submission" date="2025-08" db="UniProtKB">
        <authorList>
            <consortium name="RefSeq"/>
        </authorList>
    </citation>
    <scope>IDENTIFICATION</scope>
    <source>
        <tissue evidence="11">Leaf</tissue>
    </source>
</reference>
<dbReference type="Proteomes" id="UP000813463">
    <property type="component" value="Chromosome 4"/>
</dbReference>